<comment type="caution">
    <text evidence="9">The sequence shown here is derived from an EMBL/GenBank/DDBJ whole genome shotgun (WGS) entry which is preliminary data.</text>
</comment>
<feature type="domain" description="Ig-like" evidence="8">
    <location>
        <begin position="56"/>
        <end position="155"/>
    </location>
</feature>
<evidence type="ECO:0000256" key="1">
    <source>
        <dbReference type="ARBA" id="ARBA00004370"/>
    </source>
</evidence>
<dbReference type="InterPro" id="IPR013106">
    <property type="entry name" value="Ig_V-set"/>
</dbReference>
<dbReference type="InterPro" id="IPR050504">
    <property type="entry name" value="IgSF_BTN/MOG"/>
</dbReference>
<feature type="coiled-coil region" evidence="7">
    <location>
        <begin position="276"/>
        <end position="310"/>
    </location>
</feature>
<protein>
    <submittedName>
        <fullName evidence="9">Butyrophilin subfamily 3 member A2</fullName>
    </submittedName>
</protein>
<reference evidence="9 10" key="1">
    <citation type="submission" date="2024-06" db="EMBL/GenBank/DDBJ databases">
        <title>The draft genome of Grus japonensis, version 3.</title>
        <authorList>
            <person name="Nabeshima K."/>
            <person name="Suzuki S."/>
            <person name="Onuma M."/>
        </authorList>
    </citation>
    <scope>NUCLEOTIDE SEQUENCE [LARGE SCALE GENOMIC DNA]</scope>
    <source>
        <strain evidence="9 10">451A</strain>
    </source>
</reference>
<keyword evidence="3" id="KW-1133">Transmembrane helix</keyword>
<dbReference type="InterPro" id="IPR053896">
    <property type="entry name" value="BTN3A2-like_Ig-C"/>
</dbReference>
<accession>A0ABC9XUY8</accession>
<keyword evidence="7" id="KW-0175">Coiled coil</keyword>
<dbReference type="Pfam" id="PF22705">
    <property type="entry name" value="C2-set_3"/>
    <property type="match status" value="1"/>
</dbReference>
<evidence type="ECO:0000256" key="5">
    <source>
        <dbReference type="ARBA" id="ARBA00023157"/>
    </source>
</evidence>
<keyword evidence="5" id="KW-1015">Disulfide bond</keyword>
<keyword evidence="2" id="KW-0812">Transmembrane</keyword>
<organism evidence="9 10">
    <name type="scientific">Grus japonensis</name>
    <name type="common">Japanese crane</name>
    <name type="synonym">Red-crowned crane</name>
    <dbReference type="NCBI Taxonomy" id="30415"/>
    <lineage>
        <taxon>Eukaryota</taxon>
        <taxon>Metazoa</taxon>
        <taxon>Chordata</taxon>
        <taxon>Craniata</taxon>
        <taxon>Vertebrata</taxon>
        <taxon>Euteleostomi</taxon>
        <taxon>Archelosauria</taxon>
        <taxon>Archosauria</taxon>
        <taxon>Dinosauria</taxon>
        <taxon>Saurischia</taxon>
        <taxon>Theropoda</taxon>
        <taxon>Coelurosauria</taxon>
        <taxon>Aves</taxon>
        <taxon>Neognathae</taxon>
        <taxon>Neoaves</taxon>
        <taxon>Gruiformes</taxon>
        <taxon>Gruidae</taxon>
        <taxon>Grus</taxon>
    </lineage>
</organism>
<dbReference type="Pfam" id="PF07686">
    <property type="entry name" value="V-set"/>
    <property type="match status" value="1"/>
</dbReference>
<evidence type="ECO:0000256" key="7">
    <source>
        <dbReference type="SAM" id="Coils"/>
    </source>
</evidence>
<dbReference type="AlphaFoldDB" id="A0ABC9XUY8"/>
<dbReference type="Proteomes" id="UP001623348">
    <property type="component" value="Unassembled WGS sequence"/>
</dbReference>
<evidence type="ECO:0000256" key="4">
    <source>
        <dbReference type="ARBA" id="ARBA00023136"/>
    </source>
</evidence>
<evidence type="ECO:0000256" key="6">
    <source>
        <dbReference type="ARBA" id="ARBA00023319"/>
    </source>
</evidence>
<dbReference type="SMART" id="SM00409">
    <property type="entry name" value="IG"/>
    <property type="match status" value="2"/>
</dbReference>
<feature type="domain" description="Ig-like" evidence="8">
    <location>
        <begin position="161"/>
        <end position="247"/>
    </location>
</feature>
<dbReference type="PROSITE" id="PS50835">
    <property type="entry name" value="IG_LIKE"/>
    <property type="match status" value="2"/>
</dbReference>
<dbReference type="EMBL" id="BAAFJT010000032">
    <property type="protein sequence ID" value="GAB0201565.1"/>
    <property type="molecule type" value="Genomic_DNA"/>
</dbReference>
<dbReference type="SMART" id="SM00406">
    <property type="entry name" value="IGv"/>
    <property type="match status" value="1"/>
</dbReference>
<keyword evidence="10" id="KW-1185">Reference proteome</keyword>
<evidence type="ECO:0000313" key="10">
    <source>
        <dbReference type="Proteomes" id="UP001623348"/>
    </source>
</evidence>
<proteinExistence type="predicted"/>
<dbReference type="Gene3D" id="2.60.40.10">
    <property type="entry name" value="Immunoglobulins"/>
    <property type="match status" value="2"/>
</dbReference>
<dbReference type="FunFam" id="2.60.40.10:FF:000183">
    <property type="entry name" value="Myelin-oligodendrocyte glycoprotein"/>
    <property type="match status" value="1"/>
</dbReference>
<dbReference type="GO" id="GO:0016020">
    <property type="term" value="C:membrane"/>
    <property type="evidence" value="ECO:0007669"/>
    <property type="project" value="UniProtKB-SubCell"/>
</dbReference>
<keyword evidence="6" id="KW-0393">Immunoglobulin domain</keyword>
<dbReference type="InterPro" id="IPR013783">
    <property type="entry name" value="Ig-like_fold"/>
</dbReference>
<dbReference type="SUPFAM" id="SSF48726">
    <property type="entry name" value="Immunoglobulin"/>
    <property type="match status" value="2"/>
</dbReference>
<name>A0ABC9XUY8_GRUJA</name>
<sequence length="327" mass="37265">MKQFCALKLDKLQTQMWLPASPGGLLSYLVTLLVLRLGSANFSVVGPDHPLRVAVGRYIVLPCHLSPGVDARSFEVRWIRHRVSETVHHYRNGEDLYGDQMEEYVGRTELVRHGLSSGRLDLRISWLRPSDDGQYICTVRDGSSYGEATVDLEVSATGSVPQLSLEAYEDGGIRVVCRSAGWYPQPEVQWKDPDGQHLPSVSQRHSSDARGLFHIEDVIIVTRNGDGNWSCVVRNSRLNQEQETSLHISGALSSFDLGFTVQEGKCCSPESWGNKLHCWRNELQNWRNELQNWGKEIQHWAEEMKNWAKEMQNWPGESFCFPRIQTW</sequence>
<dbReference type="PANTHER" id="PTHR24100">
    <property type="entry name" value="BUTYROPHILIN"/>
    <property type="match status" value="1"/>
</dbReference>
<comment type="subcellular location">
    <subcellularLocation>
        <location evidence="1">Membrane</location>
    </subcellularLocation>
</comment>
<evidence type="ECO:0000259" key="8">
    <source>
        <dbReference type="PROSITE" id="PS50835"/>
    </source>
</evidence>
<dbReference type="FunFam" id="2.60.40.10:FF:000088">
    <property type="entry name" value="Butyrophilin subfamily 1 member A1"/>
    <property type="match status" value="1"/>
</dbReference>
<evidence type="ECO:0000256" key="3">
    <source>
        <dbReference type="ARBA" id="ARBA00022989"/>
    </source>
</evidence>
<dbReference type="InterPro" id="IPR003599">
    <property type="entry name" value="Ig_sub"/>
</dbReference>
<dbReference type="InterPro" id="IPR036179">
    <property type="entry name" value="Ig-like_dom_sf"/>
</dbReference>
<evidence type="ECO:0000313" key="9">
    <source>
        <dbReference type="EMBL" id="GAB0201565.1"/>
    </source>
</evidence>
<evidence type="ECO:0000256" key="2">
    <source>
        <dbReference type="ARBA" id="ARBA00022692"/>
    </source>
</evidence>
<keyword evidence="4" id="KW-0472">Membrane</keyword>
<gene>
    <name evidence="9" type="ORF">GRJ2_002622100</name>
</gene>
<dbReference type="PANTHER" id="PTHR24100:SF149">
    <property type="entry name" value="BG-LIKE ANTIGEN 1-RELATED"/>
    <property type="match status" value="1"/>
</dbReference>
<dbReference type="InterPro" id="IPR007110">
    <property type="entry name" value="Ig-like_dom"/>
</dbReference>